<comment type="caution">
    <text evidence="2">The sequence shown here is derived from an EMBL/GenBank/DDBJ whole genome shotgun (WGS) entry which is preliminary data.</text>
</comment>
<sequence>MVHSTRRFHDGDLFLGAVIDVVVGVVADRHPDPRPRLPCDALEPLKEIGAQQQVGAINCGEGRLVAAVVDEVASPHPAHEAGPVPIAEAESADARRRYQPECHDEGEGGDEQERWLTKAGNSYAFLTQSD</sequence>
<feature type="region of interest" description="Disordered" evidence="1">
    <location>
        <begin position="74"/>
        <end position="130"/>
    </location>
</feature>
<accession>A0ABQ0RZQ1</accession>
<keyword evidence="3" id="KW-1185">Reference proteome</keyword>
<dbReference type="Proteomes" id="UP000320693">
    <property type="component" value="Unassembled WGS sequence"/>
</dbReference>
<reference evidence="2 3" key="1">
    <citation type="submission" date="2019-06" db="EMBL/GenBank/DDBJ databases">
        <title>Whole genome shotgun sequence of Pseudonocardia saturnea NBRC 14499.</title>
        <authorList>
            <person name="Hosoyama A."/>
            <person name="Uohara A."/>
            <person name="Ohji S."/>
            <person name="Ichikawa N."/>
        </authorList>
    </citation>
    <scope>NUCLEOTIDE SEQUENCE [LARGE SCALE GENOMIC DNA]</scope>
    <source>
        <strain evidence="2 3">NBRC 14499</strain>
    </source>
</reference>
<protein>
    <submittedName>
        <fullName evidence="2">Uncharacterized protein</fullName>
    </submittedName>
</protein>
<evidence type="ECO:0000313" key="2">
    <source>
        <dbReference type="EMBL" id="GEC26147.1"/>
    </source>
</evidence>
<gene>
    <name evidence="2" type="ORF">PSA01_31760</name>
</gene>
<proteinExistence type="predicted"/>
<organism evidence="2 3">
    <name type="scientific">Pseudonocardia saturnea</name>
    <dbReference type="NCBI Taxonomy" id="33909"/>
    <lineage>
        <taxon>Bacteria</taxon>
        <taxon>Bacillati</taxon>
        <taxon>Actinomycetota</taxon>
        <taxon>Actinomycetes</taxon>
        <taxon>Pseudonocardiales</taxon>
        <taxon>Pseudonocardiaceae</taxon>
        <taxon>Pseudonocardia</taxon>
    </lineage>
</organism>
<evidence type="ECO:0000313" key="3">
    <source>
        <dbReference type="Proteomes" id="UP000320693"/>
    </source>
</evidence>
<dbReference type="EMBL" id="BJNH01000033">
    <property type="protein sequence ID" value="GEC26147.1"/>
    <property type="molecule type" value="Genomic_DNA"/>
</dbReference>
<feature type="compositionally biased region" description="Basic and acidic residues" evidence="1">
    <location>
        <begin position="92"/>
        <end position="116"/>
    </location>
</feature>
<name>A0ABQ0RZQ1_9PSEU</name>
<evidence type="ECO:0000256" key="1">
    <source>
        <dbReference type="SAM" id="MobiDB-lite"/>
    </source>
</evidence>